<dbReference type="Pfam" id="PF00106">
    <property type="entry name" value="adh_short"/>
    <property type="match status" value="1"/>
</dbReference>
<dbReference type="SUPFAM" id="SSF51735">
    <property type="entry name" value="NAD(P)-binding Rossmann-fold domains"/>
    <property type="match status" value="1"/>
</dbReference>
<gene>
    <name evidence="5" type="ORF">UREG_04979</name>
</gene>
<dbReference type="PRINTS" id="PR00081">
    <property type="entry name" value="GDHRDH"/>
</dbReference>
<protein>
    <submittedName>
        <fullName evidence="5">Uncharacterized protein</fullName>
    </submittedName>
</protein>
<evidence type="ECO:0000256" key="3">
    <source>
        <dbReference type="ARBA" id="ARBA00023002"/>
    </source>
</evidence>
<dbReference type="Gene3D" id="3.40.50.720">
    <property type="entry name" value="NAD(P)-binding Rossmann-like Domain"/>
    <property type="match status" value="1"/>
</dbReference>
<dbReference type="PRINTS" id="PR00080">
    <property type="entry name" value="SDRFAMILY"/>
</dbReference>
<evidence type="ECO:0000256" key="2">
    <source>
        <dbReference type="ARBA" id="ARBA00022857"/>
    </source>
</evidence>
<dbReference type="STRING" id="336963.C4JV26"/>
<dbReference type="PANTHER" id="PTHR43180">
    <property type="entry name" value="3-OXOACYL-(ACYL-CARRIER-PROTEIN) REDUCTASE (AFU_ORTHOLOGUE AFUA_6G11210)"/>
    <property type="match status" value="1"/>
</dbReference>
<dbReference type="KEGG" id="ure:UREG_04979"/>
<dbReference type="OMA" id="CSKHRIS"/>
<evidence type="ECO:0000313" key="5">
    <source>
        <dbReference type="EMBL" id="EEP80137.1"/>
    </source>
</evidence>
<accession>C4JV26</accession>
<dbReference type="OrthoDB" id="37659at2759"/>
<dbReference type="PANTHER" id="PTHR43180:SF33">
    <property type="entry name" value="15-HYDROXYPROSTAGLANDIN DEHYDROGENASE [NAD(+)]-LIKE"/>
    <property type="match status" value="1"/>
</dbReference>
<dbReference type="InterPro" id="IPR036291">
    <property type="entry name" value="NAD(P)-bd_dom_sf"/>
</dbReference>
<evidence type="ECO:0000313" key="6">
    <source>
        <dbReference type="Proteomes" id="UP000002058"/>
    </source>
</evidence>
<dbReference type="InterPro" id="IPR002347">
    <property type="entry name" value="SDR_fam"/>
</dbReference>
<keyword evidence="3" id="KW-0560">Oxidoreductase</keyword>
<dbReference type="PROSITE" id="PS00061">
    <property type="entry name" value="ADH_SHORT"/>
    <property type="match status" value="1"/>
</dbReference>
<dbReference type="Proteomes" id="UP000002058">
    <property type="component" value="Unassembled WGS sequence"/>
</dbReference>
<dbReference type="InParanoid" id="C4JV26"/>
<sequence>MHPYHIPAPTPAEFHAAAFGKVVIITGAAQGIGFAIAERFAISGAKAVIIADLDPNLGIAAKERIEHGAVFIGCDVSSWTDQVQLFRETIKRFGHVDLVVCNAGINPELMVGGECDYLVELEDGDEEYLRPQTKVFDVNLTGVVYSVRLAMHHLSRDGGGRIVVIDSAASYIPVPDQALYSASKHGILGLVRSTSKRRECSKHRISISMVAPWLTETRVTSGIFQEAISKAIPVSSPRDVASAVSTVVTQPLEKINGKSLWVQGQLSTKSIPEWALRTGSYREILALCGSRQAWSRTSKLIADEEAVWESLATLFYRACRARTYAGVGS</sequence>
<dbReference type="GO" id="GO:0016491">
    <property type="term" value="F:oxidoreductase activity"/>
    <property type="evidence" value="ECO:0007669"/>
    <property type="project" value="UniProtKB-KW"/>
</dbReference>
<name>C4JV26_UNCRE</name>
<comment type="similarity">
    <text evidence="1 4">Belongs to the short-chain dehydrogenases/reductases (SDR) family.</text>
</comment>
<keyword evidence="6" id="KW-1185">Reference proteome</keyword>
<dbReference type="VEuPathDB" id="FungiDB:UREG_04979"/>
<evidence type="ECO:0000256" key="1">
    <source>
        <dbReference type="ARBA" id="ARBA00006484"/>
    </source>
</evidence>
<dbReference type="RefSeq" id="XP_002584290.1">
    <property type="nucleotide sequence ID" value="XM_002584244.1"/>
</dbReference>
<dbReference type="GeneID" id="8438033"/>
<proteinExistence type="inferred from homology"/>
<dbReference type="HOGENOM" id="CLU_010194_13_1_1"/>
<keyword evidence="2" id="KW-0521">NADP</keyword>
<dbReference type="AlphaFoldDB" id="C4JV26"/>
<evidence type="ECO:0000256" key="4">
    <source>
        <dbReference type="RuleBase" id="RU000363"/>
    </source>
</evidence>
<reference evidence="6" key="1">
    <citation type="journal article" date="2009" name="Genome Res.">
        <title>Comparative genomic analyses of the human fungal pathogens Coccidioides and their relatives.</title>
        <authorList>
            <person name="Sharpton T.J."/>
            <person name="Stajich J.E."/>
            <person name="Rounsley S.D."/>
            <person name="Gardner M.J."/>
            <person name="Wortman J.R."/>
            <person name="Jordar V.S."/>
            <person name="Maiti R."/>
            <person name="Kodira C.D."/>
            <person name="Neafsey D.E."/>
            <person name="Zeng Q."/>
            <person name="Hung C.-Y."/>
            <person name="McMahan C."/>
            <person name="Muszewska A."/>
            <person name="Grynberg M."/>
            <person name="Mandel M.A."/>
            <person name="Kellner E.M."/>
            <person name="Barker B.M."/>
            <person name="Galgiani J.N."/>
            <person name="Orbach M.J."/>
            <person name="Kirkland T.N."/>
            <person name="Cole G.T."/>
            <person name="Henn M.R."/>
            <person name="Birren B.W."/>
            <person name="Taylor J.W."/>
        </authorList>
    </citation>
    <scope>NUCLEOTIDE SEQUENCE [LARGE SCALE GENOMIC DNA]</scope>
    <source>
        <strain evidence="6">UAMH 1704</strain>
    </source>
</reference>
<organism evidence="5 6">
    <name type="scientific">Uncinocarpus reesii (strain UAMH 1704)</name>
    <dbReference type="NCBI Taxonomy" id="336963"/>
    <lineage>
        <taxon>Eukaryota</taxon>
        <taxon>Fungi</taxon>
        <taxon>Dikarya</taxon>
        <taxon>Ascomycota</taxon>
        <taxon>Pezizomycotina</taxon>
        <taxon>Eurotiomycetes</taxon>
        <taxon>Eurotiomycetidae</taxon>
        <taxon>Onygenales</taxon>
        <taxon>Onygenaceae</taxon>
        <taxon>Uncinocarpus</taxon>
    </lineage>
</organism>
<dbReference type="eggNOG" id="KOG4169">
    <property type="taxonomic scope" value="Eukaryota"/>
</dbReference>
<dbReference type="InterPro" id="IPR020904">
    <property type="entry name" value="Sc_DH/Rdtase_CS"/>
</dbReference>
<dbReference type="EMBL" id="CH476617">
    <property type="protein sequence ID" value="EEP80137.1"/>
    <property type="molecule type" value="Genomic_DNA"/>
</dbReference>